<organism evidence="10 11">
    <name type="scientific">SAR86 cluster bacterium</name>
    <dbReference type="NCBI Taxonomy" id="2030880"/>
    <lineage>
        <taxon>Bacteria</taxon>
        <taxon>Pseudomonadati</taxon>
        <taxon>Pseudomonadota</taxon>
        <taxon>Gammaproteobacteria</taxon>
        <taxon>SAR86 cluster</taxon>
    </lineage>
</organism>
<dbReference type="GO" id="GO:0005886">
    <property type="term" value="C:plasma membrane"/>
    <property type="evidence" value="ECO:0007669"/>
    <property type="project" value="UniProtKB-SubCell"/>
</dbReference>
<name>A0A972VYW2_9GAMM</name>
<dbReference type="SUPFAM" id="SSF82861">
    <property type="entry name" value="Mechanosensitive channel protein MscS (YggB), transmembrane region"/>
    <property type="match status" value="1"/>
</dbReference>
<dbReference type="Pfam" id="PF00924">
    <property type="entry name" value="MS_channel_2nd"/>
    <property type="match status" value="1"/>
</dbReference>
<keyword evidence="6 8" id="KW-1133">Transmembrane helix</keyword>
<dbReference type="Gene3D" id="1.10.287.1260">
    <property type="match status" value="1"/>
</dbReference>
<dbReference type="InterPro" id="IPR010920">
    <property type="entry name" value="LSM_dom_sf"/>
</dbReference>
<dbReference type="InterPro" id="IPR006685">
    <property type="entry name" value="MscS_channel_2nd"/>
</dbReference>
<dbReference type="PANTHER" id="PTHR30460">
    <property type="entry name" value="MODERATE CONDUCTANCE MECHANOSENSITIVE CHANNEL YBIO"/>
    <property type="match status" value="1"/>
</dbReference>
<evidence type="ECO:0000313" key="10">
    <source>
        <dbReference type="EMBL" id="NQV66036.1"/>
    </source>
</evidence>
<dbReference type="InterPro" id="IPR023408">
    <property type="entry name" value="MscS_beta-dom_sf"/>
</dbReference>
<dbReference type="SUPFAM" id="SSF50182">
    <property type="entry name" value="Sm-like ribonucleoproteins"/>
    <property type="match status" value="1"/>
</dbReference>
<evidence type="ECO:0000256" key="4">
    <source>
        <dbReference type="ARBA" id="ARBA00022475"/>
    </source>
</evidence>
<comment type="similarity">
    <text evidence="3">Belongs to the MscS (TC 1.A.23) family.</text>
</comment>
<feature type="transmembrane region" description="Helical" evidence="8">
    <location>
        <begin position="13"/>
        <end position="34"/>
    </location>
</feature>
<dbReference type="InterPro" id="IPR011014">
    <property type="entry name" value="MscS_channel_TM-2"/>
</dbReference>
<dbReference type="GO" id="GO:0008381">
    <property type="term" value="F:mechanosensitive monoatomic ion channel activity"/>
    <property type="evidence" value="ECO:0007669"/>
    <property type="project" value="InterPro"/>
</dbReference>
<evidence type="ECO:0000256" key="2">
    <source>
        <dbReference type="ARBA" id="ARBA00004236"/>
    </source>
</evidence>
<dbReference type="InterPro" id="IPR045276">
    <property type="entry name" value="YbiO_bact"/>
</dbReference>
<feature type="domain" description="Mechanosensitive ion channel MscS" evidence="9">
    <location>
        <begin position="105"/>
        <end position="168"/>
    </location>
</feature>
<evidence type="ECO:0000313" key="11">
    <source>
        <dbReference type="Proteomes" id="UP000754644"/>
    </source>
</evidence>
<reference evidence="10" key="1">
    <citation type="submission" date="2020-05" db="EMBL/GenBank/DDBJ databases">
        <title>Sulfur intermediates as new biogeochemical hubs in an aquatic model microbial ecosystem.</title>
        <authorList>
            <person name="Vigneron A."/>
        </authorList>
    </citation>
    <scope>NUCLEOTIDE SEQUENCE</scope>
    <source>
        <strain evidence="10">Bin.250</strain>
    </source>
</reference>
<dbReference type="PANTHER" id="PTHR30460:SF0">
    <property type="entry name" value="MODERATE CONDUCTANCE MECHANOSENSITIVE CHANNEL YBIO"/>
    <property type="match status" value="1"/>
</dbReference>
<feature type="transmembrane region" description="Helical" evidence="8">
    <location>
        <begin position="55"/>
        <end position="74"/>
    </location>
</feature>
<evidence type="ECO:0000256" key="3">
    <source>
        <dbReference type="ARBA" id="ARBA00008017"/>
    </source>
</evidence>
<feature type="transmembrane region" description="Helical" evidence="8">
    <location>
        <begin position="80"/>
        <end position="100"/>
    </location>
</feature>
<keyword evidence="4" id="KW-1003">Cell membrane</keyword>
<comment type="subcellular location">
    <subcellularLocation>
        <location evidence="2">Cell membrane</location>
    </subcellularLocation>
    <subcellularLocation>
        <location evidence="1">Membrane</location>
        <topology evidence="1">Multi-pass membrane protein</topology>
    </subcellularLocation>
</comment>
<gene>
    <name evidence="10" type="ORF">HQ497_11805</name>
</gene>
<protein>
    <submittedName>
        <fullName evidence="10">Mechanosensitive ion channel</fullName>
    </submittedName>
</protein>
<comment type="caution">
    <text evidence="10">The sequence shown here is derived from an EMBL/GenBank/DDBJ whole genome shotgun (WGS) entry which is preliminary data.</text>
</comment>
<proteinExistence type="inferred from homology"/>
<evidence type="ECO:0000259" key="9">
    <source>
        <dbReference type="Pfam" id="PF00924"/>
    </source>
</evidence>
<dbReference type="AlphaFoldDB" id="A0A972VYW2"/>
<dbReference type="Gene3D" id="2.30.30.60">
    <property type="match status" value="1"/>
</dbReference>
<keyword evidence="5 8" id="KW-0812">Transmembrane</keyword>
<dbReference type="Proteomes" id="UP000754644">
    <property type="component" value="Unassembled WGS sequence"/>
</dbReference>
<evidence type="ECO:0000256" key="5">
    <source>
        <dbReference type="ARBA" id="ARBA00022692"/>
    </source>
</evidence>
<evidence type="ECO:0000256" key="1">
    <source>
        <dbReference type="ARBA" id="ARBA00004141"/>
    </source>
</evidence>
<dbReference type="EMBL" id="JABMOJ010000446">
    <property type="protein sequence ID" value="NQV66036.1"/>
    <property type="molecule type" value="Genomic_DNA"/>
</dbReference>
<evidence type="ECO:0000256" key="7">
    <source>
        <dbReference type="ARBA" id="ARBA00023136"/>
    </source>
</evidence>
<accession>A0A972VYW2</accession>
<sequence length="275" mass="30706">MNYMAEMFAEQSALARIFLVLGVSAVAHLVAILIRNLTLTLGRRIELKSFTKARTIIQLISGVTIFGVYFGAFGMLLSEFGISLTAYLASASVIGLAVAFGSQSIVQDFITGLTVILSDLVHVDDMVEISGQTGIVKSIGMRFTVLQNAMGAEVYIPNRTLTSMINYPRGYVFCLVDINLDPEEIIREQMLRKIQEHTRGLLEQFPGIFLGSVEQEEMRTTASGKRFVRIKFKIWPGRGAPIETTYRQDMLASVKKLNPQYMDSWISINYEVGQR</sequence>
<evidence type="ECO:0000256" key="8">
    <source>
        <dbReference type="SAM" id="Phobius"/>
    </source>
</evidence>
<evidence type="ECO:0000256" key="6">
    <source>
        <dbReference type="ARBA" id="ARBA00022989"/>
    </source>
</evidence>
<keyword evidence="7 8" id="KW-0472">Membrane</keyword>